<evidence type="ECO:0000313" key="2">
    <source>
        <dbReference type="EMBL" id="KAB1253752.1"/>
    </source>
</evidence>
<gene>
    <name evidence="2" type="primary">Tensin-3</name>
    <name evidence="2" type="ORF">Cadr_000030603</name>
</gene>
<organism evidence="2 3">
    <name type="scientific">Camelus dromedarius</name>
    <name type="common">Dromedary</name>
    <name type="synonym">Arabian camel</name>
    <dbReference type="NCBI Taxonomy" id="9838"/>
    <lineage>
        <taxon>Eukaryota</taxon>
        <taxon>Metazoa</taxon>
        <taxon>Chordata</taxon>
        <taxon>Craniata</taxon>
        <taxon>Vertebrata</taxon>
        <taxon>Euteleostomi</taxon>
        <taxon>Mammalia</taxon>
        <taxon>Eutheria</taxon>
        <taxon>Laurasiatheria</taxon>
        <taxon>Artiodactyla</taxon>
        <taxon>Tylopoda</taxon>
        <taxon>Camelidae</taxon>
        <taxon>Camelus</taxon>
    </lineage>
</organism>
<dbReference type="EMBL" id="JWIN03000036">
    <property type="protein sequence ID" value="KAB1253752.1"/>
    <property type="molecule type" value="Genomic_DNA"/>
</dbReference>
<evidence type="ECO:0000313" key="3">
    <source>
        <dbReference type="Proteomes" id="UP000299084"/>
    </source>
</evidence>
<dbReference type="AlphaFoldDB" id="A0A5N4C4F1"/>
<feature type="region of interest" description="Disordered" evidence="1">
    <location>
        <begin position="1"/>
        <end position="54"/>
    </location>
</feature>
<protein>
    <submittedName>
        <fullName evidence="2">Tensin-3</fullName>
    </submittedName>
</protein>
<sequence>MSKQANPSRRKVGDEPPSGRFQKLSVGQYDNETGGPPAFSKSECGWGKPTSAEQAPSLVPFLSPASAKETAIPAYPQDLDGVDGRVLSPTCSGSETLPPTPAFPMSPEMPYVTTPRYPSFSPPGPPMGGSSLYRGAQVKTPLSSALGVLSCRSTAMCLGRTAAAWTARAALAMGWRGA</sequence>
<name>A0A5N4C4F1_CAMDR</name>
<feature type="non-terminal residue" evidence="2">
    <location>
        <position position="178"/>
    </location>
</feature>
<accession>A0A5N4C4F1</accession>
<reference evidence="2 3" key="1">
    <citation type="journal article" date="2019" name="Mol. Ecol. Resour.">
        <title>Improving Illumina assemblies with Hi-C and long reads: an example with the North African dromedary.</title>
        <authorList>
            <person name="Elbers J.P."/>
            <person name="Rogers M.F."/>
            <person name="Perelman P.L."/>
            <person name="Proskuryakova A.A."/>
            <person name="Serdyukova N.A."/>
            <person name="Johnson W.E."/>
            <person name="Horin P."/>
            <person name="Corander J."/>
            <person name="Murphy D."/>
            <person name="Burger P.A."/>
        </authorList>
    </citation>
    <scope>NUCLEOTIDE SEQUENCE [LARGE SCALE GENOMIC DNA]</scope>
    <source>
        <strain evidence="2">Drom800</strain>
        <tissue evidence="2">Blood</tissue>
    </source>
</reference>
<keyword evidence="3" id="KW-1185">Reference proteome</keyword>
<evidence type="ECO:0000256" key="1">
    <source>
        <dbReference type="SAM" id="MobiDB-lite"/>
    </source>
</evidence>
<feature type="region of interest" description="Disordered" evidence="1">
    <location>
        <begin position="75"/>
        <end position="105"/>
    </location>
</feature>
<dbReference type="Proteomes" id="UP000299084">
    <property type="component" value="Unassembled WGS sequence"/>
</dbReference>
<comment type="caution">
    <text evidence="2">The sequence shown here is derived from an EMBL/GenBank/DDBJ whole genome shotgun (WGS) entry which is preliminary data.</text>
</comment>
<proteinExistence type="predicted"/>